<name>A0A7N0U6Z5_KALFE</name>
<evidence type="ECO:0000313" key="2">
    <source>
        <dbReference type="EnsemblPlants" id="Kaladp0055s0266.1.v1.1"/>
    </source>
</evidence>
<dbReference type="GO" id="GO:0031146">
    <property type="term" value="P:SCF-dependent proteasomal ubiquitin-dependent protein catabolic process"/>
    <property type="evidence" value="ECO:0007669"/>
    <property type="project" value="TreeGrafter"/>
</dbReference>
<organism evidence="2 3">
    <name type="scientific">Kalanchoe fedtschenkoi</name>
    <name type="common">Lavender scallops</name>
    <name type="synonym">South American air plant</name>
    <dbReference type="NCBI Taxonomy" id="63787"/>
    <lineage>
        <taxon>Eukaryota</taxon>
        <taxon>Viridiplantae</taxon>
        <taxon>Streptophyta</taxon>
        <taxon>Embryophyta</taxon>
        <taxon>Tracheophyta</taxon>
        <taxon>Spermatophyta</taxon>
        <taxon>Magnoliopsida</taxon>
        <taxon>eudicotyledons</taxon>
        <taxon>Gunneridae</taxon>
        <taxon>Pentapetalae</taxon>
        <taxon>Saxifragales</taxon>
        <taxon>Crassulaceae</taxon>
        <taxon>Kalanchoe</taxon>
    </lineage>
</organism>
<dbReference type="InterPro" id="IPR032675">
    <property type="entry name" value="LRR_dom_sf"/>
</dbReference>
<dbReference type="InterPro" id="IPR057207">
    <property type="entry name" value="FBXL15_LRR"/>
</dbReference>
<dbReference type="FunFam" id="3.80.10.10:FF:000494">
    <property type="entry name" value="F-box/LRR-repeat protein 10 isoform A"/>
    <property type="match status" value="1"/>
</dbReference>
<evidence type="ECO:0000259" key="1">
    <source>
        <dbReference type="Pfam" id="PF25372"/>
    </source>
</evidence>
<dbReference type="SUPFAM" id="SSF52047">
    <property type="entry name" value="RNI-like"/>
    <property type="match status" value="2"/>
</dbReference>
<dbReference type="GO" id="GO:0019005">
    <property type="term" value="C:SCF ubiquitin ligase complex"/>
    <property type="evidence" value="ECO:0007669"/>
    <property type="project" value="TreeGrafter"/>
</dbReference>
<dbReference type="AlphaFoldDB" id="A0A7N0U6Z5"/>
<dbReference type="Proteomes" id="UP000594263">
    <property type="component" value="Unplaced"/>
</dbReference>
<dbReference type="InterPro" id="IPR036047">
    <property type="entry name" value="F-box-like_dom_sf"/>
</dbReference>
<evidence type="ECO:0000313" key="3">
    <source>
        <dbReference type="Proteomes" id="UP000594263"/>
    </source>
</evidence>
<dbReference type="SUPFAM" id="SSF81383">
    <property type="entry name" value="F-box domain"/>
    <property type="match status" value="1"/>
</dbReference>
<dbReference type="SMART" id="SM00367">
    <property type="entry name" value="LRR_CC"/>
    <property type="match status" value="7"/>
</dbReference>
<feature type="domain" description="F-box/LRR-repeat protein 15-like leucin rich repeat" evidence="1">
    <location>
        <begin position="64"/>
        <end position="590"/>
    </location>
</feature>
<accession>A0A7N0U6Z5</accession>
<reference evidence="2" key="1">
    <citation type="submission" date="2021-01" db="UniProtKB">
        <authorList>
            <consortium name="EnsemblPlants"/>
        </authorList>
    </citation>
    <scope>IDENTIFICATION</scope>
</reference>
<dbReference type="Pfam" id="PF25372">
    <property type="entry name" value="DUF7885"/>
    <property type="match status" value="1"/>
</dbReference>
<dbReference type="PANTHER" id="PTHR13318">
    <property type="entry name" value="PARTNER OF PAIRED, ISOFORM B-RELATED"/>
    <property type="match status" value="1"/>
</dbReference>
<dbReference type="Gene3D" id="3.80.10.10">
    <property type="entry name" value="Ribonuclease Inhibitor"/>
    <property type="match status" value="2"/>
</dbReference>
<protein>
    <recommendedName>
        <fullName evidence="1">F-box/LRR-repeat protein 15-like leucin rich repeat domain-containing protein</fullName>
    </recommendedName>
</protein>
<sequence>MAIPKSEELNFDLLPAAIVATILMKLDVASICSIRSTCKTLYACASQTLCFQPNFHLTEIGVPVDVLRPLLPHNPYLKSLRIDCSKLGDSAIRHLVRPSLQELSLQNCFDFNGKLLSAIGKCCTDLRSLYLGFIAENSGRSVNLSDLEDLLGGCPNLETLILMFDFSLFLPHKCAQLWSTASSKLCALELGYVYSATIEELLSSQLESQPSHKQPSVFPNLQKICLTVDYITDAMVGKLSKGLPSLTHLELRDAPLMEPIVTHDLSNFGIQQINLNGKLKHLSLIRSQEFFNSYFRRVNDLGLLLLADRCARIESISLGGFCRVTDTGFKTMLHSCSNLHKLRLSCGIQLTDLVFHDICATSLSLTHVSLRWCSLISNRAVTHLVANTSLTVLELRHCRNLGDEALRAIGSLRKLKILLLDGSDISDLGVSYLKERVVGSLASLSLRGCKRVTDKSISYLFDRSCKMNLQELDLSHLPNLSDNGILSFAKSRIPLLQLRMRNCPRIGNTSVVALASMQVNGNGWEGSSLRVLDLYNCGGIHFLSFSWLNKPYFPRLRWLGLCGSVNRNLVDALANSRPFLAIACEGEEMASDQWANADRLYMSTVDDAIEDDEDMVDNNRTRTDLHNIS</sequence>
<dbReference type="OMA" id="WLLEADI"/>
<dbReference type="EnsemblPlants" id="Kaladp0055s0266.1.v1.1">
    <property type="protein sequence ID" value="Kaladp0055s0266.1.v1.1"/>
    <property type="gene ID" value="Kaladp0055s0266.v1.1"/>
</dbReference>
<dbReference type="Gramene" id="Kaladp0055s0266.1.v1.1">
    <property type="protein sequence ID" value="Kaladp0055s0266.1.v1.1"/>
    <property type="gene ID" value="Kaladp0055s0266.v1.1"/>
</dbReference>
<keyword evidence="3" id="KW-1185">Reference proteome</keyword>
<dbReference type="InterPro" id="IPR006553">
    <property type="entry name" value="Leu-rich_rpt_Cys-con_subtyp"/>
</dbReference>
<proteinExistence type="predicted"/>